<evidence type="ECO:0000256" key="4">
    <source>
        <dbReference type="ARBA" id="ARBA00024746"/>
    </source>
</evidence>
<dbReference type="Pfam" id="PF13860">
    <property type="entry name" value="FlgD_ig"/>
    <property type="match status" value="1"/>
</dbReference>
<dbReference type="eggNOG" id="COG1843">
    <property type="taxonomic scope" value="Bacteria"/>
</dbReference>
<evidence type="ECO:0000259" key="6">
    <source>
        <dbReference type="Pfam" id="PF13860"/>
    </source>
</evidence>
<evidence type="ECO:0000313" key="10">
    <source>
        <dbReference type="Proteomes" id="UP000324507"/>
    </source>
</evidence>
<dbReference type="EMBL" id="CP020442">
    <property type="protein sequence ID" value="ARC38380.1"/>
    <property type="molecule type" value="Genomic_DNA"/>
</dbReference>
<dbReference type="KEGG" id="pye:A6J80_20255"/>
<dbReference type="Gene3D" id="2.60.40.4070">
    <property type="match status" value="1"/>
</dbReference>
<gene>
    <name evidence="7" type="ORF">A6J80_20255</name>
    <name evidence="8" type="ORF">FOB51_12745</name>
</gene>
<accession>A0A1V0GX52</accession>
<evidence type="ECO:0000256" key="3">
    <source>
        <dbReference type="ARBA" id="ARBA00022795"/>
    </source>
</evidence>
<proteinExistence type="inferred from homology"/>
<dbReference type="AlphaFoldDB" id="A0A1V0GX52"/>
<comment type="similarity">
    <text evidence="1 5">Belongs to the FlgD family.</text>
</comment>
<dbReference type="GO" id="GO:0044781">
    <property type="term" value="P:bacterial-type flagellum organization"/>
    <property type="evidence" value="ECO:0007669"/>
    <property type="project" value="UniProtKB-UniRule"/>
</dbReference>
<sequence>MVTSISGATAATTSAVSGKSTGFSGSGGDFETFLRMLTTQIQNQDPLNPMESTEFAVQLATFSGVEQQALTNSLLKEMLGNSSGGTLASVSGWIGKEVRTTGPVLFDGSPVTLDIEPAAEADAVSLVVLDAQGKEVSRTSIGTGSGEVDWQGRGDDGALLASGLYQFRVESSKGGTVLSTEDAAAYGMVTGAKLENGAAQLVLAGGATVAAEDVTGIRNAEG</sequence>
<dbReference type="NCBIfam" id="NF009453">
    <property type="entry name" value="PRK12813.1"/>
    <property type="match status" value="1"/>
</dbReference>
<evidence type="ECO:0000313" key="7">
    <source>
        <dbReference type="EMBL" id="ARC38380.1"/>
    </source>
</evidence>
<evidence type="ECO:0000256" key="5">
    <source>
        <dbReference type="RuleBase" id="RU362076"/>
    </source>
</evidence>
<dbReference type="InterPro" id="IPR005648">
    <property type="entry name" value="FlgD"/>
</dbReference>
<keyword evidence="7" id="KW-0966">Cell projection</keyword>
<dbReference type="Pfam" id="PF03963">
    <property type="entry name" value="FlgD"/>
    <property type="match status" value="1"/>
</dbReference>
<evidence type="ECO:0000313" key="9">
    <source>
        <dbReference type="Proteomes" id="UP000191257"/>
    </source>
</evidence>
<keyword evidence="7" id="KW-0282">Flagellum</keyword>
<protein>
    <recommendedName>
        <fullName evidence="2 5">Basal-body rod modification protein FlgD</fullName>
    </recommendedName>
</protein>
<feature type="domain" description="FlgD/Vpr Ig-like" evidence="6">
    <location>
        <begin position="106"/>
        <end position="174"/>
    </location>
</feature>
<dbReference type="EMBL" id="CP044081">
    <property type="protein sequence ID" value="QEU08791.1"/>
    <property type="molecule type" value="Genomic_DNA"/>
</dbReference>
<dbReference type="STRING" id="147645.A6J80_20255"/>
<keyword evidence="9" id="KW-1185">Reference proteome</keyword>
<comment type="function">
    <text evidence="4 5">Required for flagellar hook formation. May act as a scaffolding protein.</text>
</comment>
<dbReference type="RefSeq" id="WP_080622729.1">
    <property type="nucleotide sequence ID" value="NZ_CALTWI010000052.1"/>
</dbReference>
<evidence type="ECO:0000256" key="2">
    <source>
        <dbReference type="ARBA" id="ARBA00016013"/>
    </source>
</evidence>
<reference evidence="9" key="1">
    <citation type="submission" date="2017-03" db="EMBL/GenBank/DDBJ databases">
        <title>FDA dAtabase for Regulatory Grade micrObial Sequences (FDA-ARGOS): Supporting development and validation of Infectious Disease Dx tests.</title>
        <authorList>
            <person name="Minogue T."/>
            <person name="Wolcott M."/>
            <person name="Wasieloski L."/>
            <person name="Aguilar W."/>
            <person name="Moore D."/>
            <person name="Tallon L."/>
            <person name="Sadzewicz L."/>
            <person name="Sengamalay N."/>
            <person name="Ott S."/>
            <person name="Godinez A."/>
            <person name="Nagaraj S."/>
            <person name="Nadendla S."/>
            <person name="Geyer C."/>
            <person name="Sichtig H."/>
        </authorList>
    </citation>
    <scope>NUCLEOTIDE SEQUENCE [LARGE SCALE GENOMIC DNA]</scope>
    <source>
        <strain evidence="9">FDAARGOS_252</strain>
    </source>
</reference>
<name>A0A1V0GX52_9RHOB</name>
<dbReference type="Proteomes" id="UP000324507">
    <property type="component" value="Chromosome"/>
</dbReference>
<keyword evidence="3 5" id="KW-1005">Bacterial flagellum biogenesis</keyword>
<dbReference type="Gene3D" id="2.30.30.910">
    <property type="match status" value="1"/>
</dbReference>
<organism evidence="7 9">
    <name type="scientific">Paracoccus yeei</name>
    <dbReference type="NCBI Taxonomy" id="147645"/>
    <lineage>
        <taxon>Bacteria</taxon>
        <taxon>Pseudomonadati</taxon>
        <taxon>Pseudomonadota</taxon>
        <taxon>Alphaproteobacteria</taxon>
        <taxon>Rhodobacterales</taxon>
        <taxon>Paracoccaceae</taxon>
        <taxon>Paracoccus</taxon>
    </lineage>
</organism>
<evidence type="ECO:0000313" key="8">
    <source>
        <dbReference type="EMBL" id="QEU08791.1"/>
    </source>
</evidence>
<dbReference type="Proteomes" id="UP000191257">
    <property type="component" value="Chromosome"/>
</dbReference>
<keyword evidence="7" id="KW-0969">Cilium</keyword>
<reference evidence="8 10" key="3">
    <citation type="submission" date="2019-09" db="EMBL/GenBank/DDBJ databases">
        <title>FDA dAtabase for Regulatory Grade micrObial Sequences (FDA-ARGOS): Supporting development and validation of Infectious Disease Dx tests.</title>
        <authorList>
            <person name="Sciortino C."/>
            <person name="Tallon L."/>
            <person name="Sadzewicz L."/>
            <person name="Vavikolanu K."/>
            <person name="Mehta A."/>
            <person name="Aluvathingal J."/>
            <person name="Nadendla S."/>
            <person name="Nandy P."/>
            <person name="Geyer C."/>
            <person name="Yan Y."/>
            <person name="Sichtig H."/>
        </authorList>
    </citation>
    <scope>NUCLEOTIDE SEQUENCE [LARGE SCALE GENOMIC DNA]</scope>
    <source>
        <strain evidence="8 10">FDAARGOS_643</strain>
    </source>
</reference>
<dbReference type="InterPro" id="IPR025965">
    <property type="entry name" value="FlgD/Vpr_Ig-like"/>
</dbReference>
<reference evidence="7" key="2">
    <citation type="submission" date="2017-12" db="EMBL/GenBank/DDBJ databases">
        <title>FDA dAtabase for Regulatory Grade micrObial Sequences (FDA-ARGOS): Supporting development and validation of Infectious Disease Dx tests.</title>
        <authorList>
            <person name="Campos J."/>
            <person name="Goldberg B."/>
            <person name="Tallon L."/>
            <person name="Sadzewicz L."/>
            <person name="Sengamalay N."/>
            <person name="Ott S."/>
            <person name="Godinez A."/>
            <person name="Nagaraj S."/>
            <person name="Vyas G."/>
            <person name="Aluvathingal J."/>
            <person name="Nadendla S."/>
            <person name="Geyer C."/>
            <person name="Nandy P."/>
            <person name="Hobson J."/>
            <person name="Sichtig H."/>
        </authorList>
    </citation>
    <scope>NUCLEOTIDE SEQUENCE</scope>
    <source>
        <strain evidence="7">FDAARGOS_252</strain>
    </source>
</reference>
<evidence type="ECO:0000256" key="1">
    <source>
        <dbReference type="ARBA" id="ARBA00010577"/>
    </source>
</evidence>